<organism evidence="3 4">
    <name type="scientific">Luteipulveratus flavus</name>
    <dbReference type="NCBI Taxonomy" id="3031728"/>
    <lineage>
        <taxon>Bacteria</taxon>
        <taxon>Bacillati</taxon>
        <taxon>Actinomycetota</taxon>
        <taxon>Actinomycetes</taxon>
        <taxon>Micrococcales</taxon>
        <taxon>Dermacoccaceae</taxon>
        <taxon>Luteipulveratus</taxon>
    </lineage>
</organism>
<evidence type="ECO:0000256" key="1">
    <source>
        <dbReference type="SAM" id="MobiDB-lite"/>
    </source>
</evidence>
<protein>
    <recommendedName>
        <fullName evidence="5">Lipopolysaccharide assembly protein A domain-containing protein</fullName>
    </recommendedName>
</protein>
<evidence type="ECO:0000256" key="2">
    <source>
        <dbReference type="SAM" id="Phobius"/>
    </source>
</evidence>
<keyword evidence="2" id="KW-1133">Transmembrane helix</keyword>
<keyword evidence="2" id="KW-0812">Transmembrane</keyword>
<sequence length="171" mass="18772">MIAVAIVFIVIAALLVLWFAFATGDSPDVDLSAAGLDVHVGPFVVFLLGAVAMALALAALRFFYWGTRRGARKRRERKELELQARETAKQRDEAVAAREREHARLAERERSADGPLDGRDVDPTRADHDAGRLGDRTRDGDLGGDRRAGADLDADGRPLGRHDDLPPEPRR</sequence>
<comment type="caution">
    <text evidence="3">The sequence shown here is derived from an EMBL/GenBank/DDBJ whole genome shotgun (WGS) entry which is preliminary data.</text>
</comment>
<dbReference type="Proteomes" id="UP001528912">
    <property type="component" value="Unassembled WGS sequence"/>
</dbReference>
<dbReference type="EMBL" id="JAROAV010000028">
    <property type="protein sequence ID" value="MDF8264782.1"/>
    <property type="molecule type" value="Genomic_DNA"/>
</dbReference>
<gene>
    <name evidence="3" type="ORF">P4R38_11045</name>
</gene>
<keyword evidence="4" id="KW-1185">Reference proteome</keyword>
<feature type="region of interest" description="Disordered" evidence="1">
    <location>
        <begin position="71"/>
        <end position="171"/>
    </location>
</feature>
<evidence type="ECO:0000313" key="4">
    <source>
        <dbReference type="Proteomes" id="UP001528912"/>
    </source>
</evidence>
<feature type="transmembrane region" description="Helical" evidence="2">
    <location>
        <begin position="40"/>
        <end position="64"/>
    </location>
</feature>
<evidence type="ECO:0008006" key="5">
    <source>
        <dbReference type="Google" id="ProtNLM"/>
    </source>
</evidence>
<proteinExistence type="predicted"/>
<accession>A0ABT6C8Y1</accession>
<dbReference type="RefSeq" id="WP_275239548.1">
    <property type="nucleotide sequence ID" value="NZ_JARFJC010000042.1"/>
</dbReference>
<reference evidence="3 4" key="1">
    <citation type="submission" date="2023-03" db="EMBL/GenBank/DDBJ databases">
        <title>YIM 133296 draft genome.</title>
        <authorList>
            <person name="Xiong L."/>
        </authorList>
    </citation>
    <scope>NUCLEOTIDE SEQUENCE [LARGE SCALE GENOMIC DNA]</scope>
    <source>
        <strain evidence="3 4">YIM 133296</strain>
    </source>
</reference>
<keyword evidence="2" id="KW-0472">Membrane</keyword>
<feature type="compositionally biased region" description="Basic and acidic residues" evidence="1">
    <location>
        <begin position="77"/>
        <end position="171"/>
    </location>
</feature>
<name>A0ABT6C8Y1_9MICO</name>
<evidence type="ECO:0000313" key="3">
    <source>
        <dbReference type="EMBL" id="MDF8264782.1"/>
    </source>
</evidence>